<evidence type="ECO:0000256" key="1">
    <source>
        <dbReference type="SAM" id="MobiDB-lite"/>
    </source>
</evidence>
<gene>
    <name evidence="2" type="ORF">BRAFLDRAFT_122250</name>
</gene>
<feature type="compositionally biased region" description="Polar residues" evidence="1">
    <location>
        <begin position="533"/>
        <end position="544"/>
    </location>
</feature>
<feature type="compositionally biased region" description="Polar residues" evidence="1">
    <location>
        <begin position="332"/>
        <end position="342"/>
    </location>
</feature>
<evidence type="ECO:0000313" key="2">
    <source>
        <dbReference type="EMBL" id="EEN59576.1"/>
    </source>
</evidence>
<reference evidence="2" key="1">
    <citation type="journal article" date="2008" name="Nature">
        <title>The amphioxus genome and the evolution of the chordate karyotype.</title>
        <authorList>
            <consortium name="US DOE Joint Genome Institute (JGI-PGF)"/>
            <person name="Putnam N.H."/>
            <person name="Butts T."/>
            <person name="Ferrier D.E.K."/>
            <person name="Furlong R.F."/>
            <person name="Hellsten U."/>
            <person name="Kawashima T."/>
            <person name="Robinson-Rechavi M."/>
            <person name="Shoguchi E."/>
            <person name="Terry A."/>
            <person name="Yu J.-K."/>
            <person name="Benito-Gutierrez E.L."/>
            <person name="Dubchak I."/>
            <person name="Garcia-Fernandez J."/>
            <person name="Gibson-Brown J.J."/>
            <person name="Grigoriev I.V."/>
            <person name="Horton A.C."/>
            <person name="de Jong P.J."/>
            <person name="Jurka J."/>
            <person name="Kapitonov V.V."/>
            <person name="Kohara Y."/>
            <person name="Kuroki Y."/>
            <person name="Lindquist E."/>
            <person name="Lucas S."/>
            <person name="Osoegawa K."/>
            <person name="Pennacchio L.A."/>
            <person name="Salamov A.A."/>
            <person name="Satou Y."/>
            <person name="Sauka-Spengler T."/>
            <person name="Schmutz J."/>
            <person name="Shin-I T."/>
            <person name="Toyoda A."/>
            <person name="Bronner-Fraser M."/>
            <person name="Fujiyama A."/>
            <person name="Holland L.Z."/>
            <person name="Holland P.W.H."/>
            <person name="Satoh N."/>
            <person name="Rokhsar D.S."/>
        </authorList>
    </citation>
    <scope>NUCLEOTIDE SEQUENCE [LARGE SCALE GENOMIC DNA]</scope>
    <source>
        <strain evidence="2">S238N-H82</strain>
        <tissue evidence="2">Testes</tissue>
    </source>
</reference>
<feature type="compositionally biased region" description="Polar residues" evidence="1">
    <location>
        <begin position="468"/>
        <end position="488"/>
    </location>
</feature>
<dbReference type="AlphaFoldDB" id="C3YJH7"/>
<dbReference type="EMBL" id="GG666520">
    <property type="protein sequence ID" value="EEN59576.1"/>
    <property type="molecule type" value="Genomic_DNA"/>
</dbReference>
<dbReference type="InParanoid" id="C3YJH7"/>
<proteinExistence type="predicted"/>
<dbReference type="eggNOG" id="ENOG502TKPZ">
    <property type="taxonomic scope" value="Eukaryota"/>
</dbReference>
<feature type="compositionally biased region" description="Polar residues" evidence="1">
    <location>
        <begin position="414"/>
        <end position="440"/>
    </location>
</feature>
<name>C3YJH7_BRAFL</name>
<sequence length="584" mass="62554">MDSAVLRESPAFPRGLLAGTVCRRKAEWGMMDARGKSWQAETKVCEEGRGSGTVGAPGLTCRTGWITADCMVTGRGGDTVGAPGLTCRTGWITVDCMVTGTKGYPMSSYSMDQTEEHMDELAQEARKQSALGPHSRTPSPAWVLTVSSQQTHSGEAALLTSQLLASNKGEQTVGAKPKKPKFKKIVVNGLTYHRPMKAHQFLTAADSASETSSEASSLGRPTRASLLRARHHRSQSAPSSQTSTDIKRYLQRMKDQRPLTGKLPKELNPIVAEDGETVHAFLIGARYNRSQVMDVQSLNRFGLFVPRSNPNGCFLTQPEMYVNEKDAEEAADNTSVKNNPPQYNGRGNPPTKARQAWADSNGAIPQEILPGATGPTGRPPSGRKRTGSIGGVLADNTIPPSLRRGMTITGRSIGITSPRTLTSGSASRPGTQTPRTNPGSRLSMHTGKSGYTHAPTCPQSGAMKTPDVHSTTNGHGPRPTNISFTANGHNPLPSPETQQQMEIPAPTPEPELPDQQVPRNSAPSVRVPLPTARTVSSGKKCDSSTQYSVVHSETVDLDSLAQGRESNMDVYPSVAEEVEEMDTG</sequence>
<organism>
    <name type="scientific">Branchiostoma floridae</name>
    <name type="common">Florida lancelet</name>
    <name type="synonym">Amphioxus</name>
    <dbReference type="NCBI Taxonomy" id="7739"/>
    <lineage>
        <taxon>Eukaryota</taxon>
        <taxon>Metazoa</taxon>
        <taxon>Chordata</taxon>
        <taxon>Cephalochordata</taxon>
        <taxon>Leptocardii</taxon>
        <taxon>Amphioxiformes</taxon>
        <taxon>Branchiostomatidae</taxon>
        <taxon>Branchiostoma</taxon>
    </lineage>
</organism>
<feature type="region of interest" description="Disordered" evidence="1">
    <location>
        <begin position="327"/>
        <end position="544"/>
    </location>
</feature>
<protein>
    <submittedName>
        <fullName evidence="2">Uncharacterized protein</fullName>
    </submittedName>
</protein>
<accession>C3YJH7</accession>